<dbReference type="Proteomes" id="UP000094291">
    <property type="component" value="Unassembled WGS sequence"/>
</dbReference>
<evidence type="ECO:0000313" key="5">
    <source>
        <dbReference type="Proteomes" id="UP000094291"/>
    </source>
</evidence>
<protein>
    <submittedName>
        <fullName evidence="4">Isomerase</fullName>
    </submittedName>
</protein>
<dbReference type="STRING" id="197479.BFW38_07880"/>
<evidence type="ECO:0000256" key="3">
    <source>
        <dbReference type="PIRSR" id="PIRSR016184-1"/>
    </source>
</evidence>
<dbReference type="GO" id="GO:0005737">
    <property type="term" value="C:cytoplasm"/>
    <property type="evidence" value="ECO:0007669"/>
    <property type="project" value="TreeGrafter"/>
</dbReference>
<organism evidence="4 5">
    <name type="scientific">Terasakiispira papahanaumokuakeensis</name>
    <dbReference type="NCBI Taxonomy" id="197479"/>
    <lineage>
        <taxon>Bacteria</taxon>
        <taxon>Pseudomonadati</taxon>
        <taxon>Pseudomonadota</taxon>
        <taxon>Gammaproteobacteria</taxon>
        <taxon>Oceanospirillales</taxon>
        <taxon>Terasakiispira</taxon>
    </lineage>
</organism>
<keyword evidence="5" id="KW-1185">Reference proteome</keyword>
<dbReference type="InterPro" id="IPR003719">
    <property type="entry name" value="Phenazine_PhzF-like"/>
</dbReference>
<name>A0A1E2VE96_9GAMM</name>
<dbReference type="SUPFAM" id="SSF54506">
    <property type="entry name" value="Diaminopimelate epimerase-like"/>
    <property type="match status" value="1"/>
</dbReference>
<proteinExistence type="inferred from homology"/>
<gene>
    <name evidence="4" type="ORF">BFW38_07880</name>
</gene>
<dbReference type="PIRSF" id="PIRSF016184">
    <property type="entry name" value="PhzC_PhzF"/>
    <property type="match status" value="1"/>
</dbReference>
<comment type="similarity">
    <text evidence="1">Belongs to the PhzF family.</text>
</comment>
<keyword evidence="2 4" id="KW-0413">Isomerase</keyword>
<reference evidence="4 5" key="1">
    <citation type="submission" date="2016-08" db="EMBL/GenBank/DDBJ databases">
        <authorList>
            <person name="Seilhamer J.J."/>
        </authorList>
    </citation>
    <scope>NUCLEOTIDE SEQUENCE [LARGE SCALE GENOMIC DNA]</scope>
    <source>
        <strain evidence="4 5">PH27A</strain>
    </source>
</reference>
<dbReference type="Pfam" id="PF02567">
    <property type="entry name" value="PhzC-PhzF"/>
    <property type="match status" value="1"/>
</dbReference>
<dbReference type="Gene3D" id="3.10.310.10">
    <property type="entry name" value="Diaminopimelate Epimerase, Chain A, domain 1"/>
    <property type="match status" value="2"/>
</dbReference>
<feature type="active site" evidence="3">
    <location>
        <position position="42"/>
    </location>
</feature>
<comment type="caution">
    <text evidence="4">The sequence shown here is derived from an EMBL/GenBank/DDBJ whole genome shotgun (WGS) entry which is preliminary data.</text>
</comment>
<dbReference type="EMBL" id="MDTQ01000001">
    <property type="protein sequence ID" value="ODC05284.1"/>
    <property type="molecule type" value="Genomic_DNA"/>
</dbReference>
<dbReference type="PANTHER" id="PTHR13774">
    <property type="entry name" value="PHENAZINE BIOSYNTHESIS PROTEIN"/>
    <property type="match status" value="1"/>
</dbReference>
<evidence type="ECO:0000313" key="4">
    <source>
        <dbReference type="EMBL" id="ODC05284.1"/>
    </source>
</evidence>
<sequence>MYQVDAFTDHVFGGNPAAVCPLDEWWPDEVMQKLAAENALAETAFIIPEGEQYAIRWFTPDIEMDLCGHATLAAAHVVFEHLQYAGDQVTFSSASGPLTVTRQPLGLQLDFPARRPVAVRVDEVPAAILHAFPQSPVAIFKSRDWILVYDEAVIVQQMRPDRACLDQINLDPGGVVITAPGTHYFGNNVRGNNVRGKNVRDESVDGNRRVDFVSRYFTPQSHIFEDPVTGSAHCSLVPYWAERLGRNQLHAVQCSDRIGHLDTEWVGDRVYLTGQAVTYLIGYYAIT</sequence>
<evidence type="ECO:0000256" key="2">
    <source>
        <dbReference type="ARBA" id="ARBA00023235"/>
    </source>
</evidence>
<dbReference type="AlphaFoldDB" id="A0A1E2VE96"/>
<dbReference type="NCBIfam" id="TIGR00654">
    <property type="entry name" value="PhzF_family"/>
    <property type="match status" value="1"/>
</dbReference>
<dbReference type="OrthoDB" id="9788221at2"/>
<evidence type="ECO:0000256" key="1">
    <source>
        <dbReference type="ARBA" id="ARBA00008270"/>
    </source>
</evidence>
<dbReference type="PANTHER" id="PTHR13774:SF17">
    <property type="entry name" value="PHENAZINE BIOSYNTHESIS-LIKE DOMAIN-CONTAINING PROTEIN"/>
    <property type="match status" value="1"/>
</dbReference>
<dbReference type="GO" id="GO:0016853">
    <property type="term" value="F:isomerase activity"/>
    <property type="evidence" value="ECO:0007669"/>
    <property type="project" value="UniProtKB-KW"/>
</dbReference>
<accession>A0A1E2VE96</accession>